<dbReference type="SMART" id="SM00530">
    <property type="entry name" value="HTH_XRE"/>
    <property type="match status" value="1"/>
</dbReference>
<dbReference type="Pfam" id="PF12844">
    <property type="entry name" value="HTH_19"/>
    <property type="match status" value="1"/>
</dbReference>
<evidence type="ECO:0000259" key="1">
    <source>
        <dbReference type="PROSITE" id="PS50943"/>
    </source>
</evidence>
<dbReference type="Gene3D" id="1.10.260.40">
    <property type="entry name" value="lambda repressor-like DNA-binding domains"/>
    <property type="match status" value="1"/>
</dbReference>
<dbReference type="PROSITE" id="PS50943">
    <property type="entry name" value="HTH_CROC1"/>
    <property type="match status" value="1"/>
</dbReference>
<protein>
    <submittedName>
        <fullName evidence="2">Helix-turn-helix transcriptional regulator</fullName>
    </submittedName>
</protein>
<dbReference type="InterPro" id="IPR010982">
    <property type="entry name" value="Lambda_DNA-bd_dom_sf"/>
</dbReference>
<evidence type="ECO:0000313" key="2">
    <source>
        <dbReference type="EMBL" id="MYC96910.1"/>
    </source>
</evidence>
<comment type="caution">
    <text evidence="2">The sequence shown here is derived from an EMBL/GenBank/DDBJ whole genome shotgun (WGS) entry which is preliminary data.</text>
</comment>
<proteinExistence type="predicted"/>
<name>A0A6B1DA39_9CHLR</name>
<dbReference type="SUPFAM" id="SSF47413">
    <property type="entry name" value="lambda repressor-like DNA-binding domains"/>
    <property type="match status" value="1"/>
</dbReference>
<feature type="domain" description="HTH cro/C1-type" evidence="1">
    <location>
        <begin position="12"/>
        <end position="67"/>
    </location>
</feature>
<reference evidence="2" key="1">
    <citation type="submission" date="2019-09" db="EMBL/GenBank/DDBJ databases">
        <title>Characterisation of the sponge microbiome using genome-centric metagenomics.</title>
        <authorList>
            <person name="Engelberts J.P."/>
            <person name="Robbins S.J."/>
            <person name="De Goeij J.M."/>
            <person name="Aranda M."/>
            <person name="Bell S.C."/>
            <person name="Webster N.S."/>
        </authorList>
    </citation>
    <scope>NUCLEOTIDE SEQUENCE</scope>
    <source>
        <strain evidence="2">SB0661_bin_32</strain>
    </source>
</reference>
<dbReference type="InterPro" id="IPR001387">
    <property type="entry name" value="Cro/C1-type_HTH"/>
</dbReference>
<dbReference type="CDD" id="cd00093">
    <property type="entry name" value="HTH_XRE"/>
    <property type="match status" value="1"/>
</dbReference>
<dbReference type="AlphaFoldDB" id="A0A6B1DA39"/>
<organism evidence="2">
    <name type="scientific">Caldilineaceae bacterium SB0661_bin_32</name>
    <dbReference type="NCBI Taxonomy" id="2605255"/>
    <lineage>
        <taxon>Bacteria</taxon>
        <taxon>Bacillati</taxon>
        <taxon>Chloroflexota</taxon>
        <taxon>Caldilineae</taxon>
        <taxon>Caldilineales</taxon>
        <taxon>Caldilineaceae</taxon>
    </lineage>
</organism>
<sequence>MAQNTVKLGAFLSSARSKLDMSLRAVEKETGISNAYLSQLEHGKIKTPSPQNLHKLAQLYRVPYELLMELAGFPIPKVPSAESQTARDTFAARIGAVTEEEEEALVEYLQFIRSRRSRR</sequence>
<accession>A0A6B1DA39</accession>
<dbReference type="GO" id="GO:0003677">
    <property type="term" value="F:DNA binding"/>
    <property type="evidence" value="ECO:0007669"/>
    <property type="project" value="InterPro"/>
</dbReference>
<dbReference type="EMBL" id="VXMH01000099">
    <property type="protein sequence ID" value="MYC96910.1"/>
    <property type="molecule type" value="Genomic_DNA"/>
</dbReference>
<gene>
    <name evidence="2" type="ORF">F4X14_18270</name>
</gene>